<dbReference type="Gene3D" id="3.40.630.30">
    <property type="match status" value="1"/>
</dbReference>
<dbReference type="EMBL" id="JACGXA010000001">
    <property type="protein sequence ID" value="MBA8805039.1"/>
    <property type="molecule type" value="Genomic_DNA"/>
</dbReference>
<proteinExistence type="predicted"/>
<evidence type="ECO:0000313" key="2">
    <source>
        <dbReference type="EMBL" id="MBA8805039.1"/>
    </source>
</evidence>
<dbReference type="PANTHER" id="PTHR43792">
    <property type="entry name" value="GNAT FAMILY, PUTATIVE (AFU_ORTHOLOGUE AFUA_3G00765)-RELATED-RELATED"/>
    <property type="match status" value="1"/>
</dbReference>
<dbReference type="InterPro" id="IPR051531">
    <property type="entry name" value="N-acetyltransferase"/>
</dbReference>
<evidence type="ECO:0000313" key="3">
    <source>
        <dbReference type="Proteomes" id="UP000580910"/>
    </source>
</evidence>
<dbReference type="Proteomes" id="UP000580910">
    <property type="component" value="Unassembled WGS sequence"/>
</dbReference>
<protein>
    <submittedName>
        <fullName evidence="2">RimJ/RimL family protein N-acetyltransferase</fullName>
    </submittedName>
</protein>
<dbReference type="GO" id="GO:0016747">
    <property type="term" value="F:acyltransferase activity, transferring groups other than amino-acyl groups"/>
    <property type="evidence" value="ECO:0007669"/>
    <property type="project" value="InterPro"/>
</dbReference>
<gene>
    <name evidence="2" type="ORF">FB382_003330</name>
</gene>
<dbReference type="AlphaFoldDB" id="A0A7W3J2J8"/>
<organism evidence="2 3">
    <name type="scientific">Nocardioides ginsengisegetis</name>
    <dbReference type="NCBI Taxonomy" id="661491"/>
    <lineage>
        <taxon>Bacteria</taxon>
        <taxon>Bacillati</taxon>
        <taxon>Actinomycetota</taxon>
        <taxon>Actinomycetes</taxon>
        <taxon>Propionibacteriales</taxon>
        <taxon>Nocardioidaceae</taxon>
        <taxon>Nocardioides</taxon>
    </lineage>
</organism>
<dbReference type="SUPFAM" id="SSF55729">
    <property type="entry name" value="Acyl-CoA N-acyltransferases (Nat)"/>
    <property type="match status" value="1"/>
</dbReference>
<feature type="domain" description="N-acetyltransferase" evidence="1">
    <location>
        <begin position="19"/>
        <end position="162"/>
    </location>
</feature>
<evidence type="ECO:0000259" key="1">
    <source>
        <dbReference type="Pfam" id="PF13302"/>
    </source>
</evidence>
<name>A0A7W3J2J8_9ACTN</name>
<sequence>MEGRVGGLSPDLPTLHTDRLTLVPVADEHLALLVALNADPEVMAFIRGRAATPEETLVEWDQRRGPQSDIARGLGYWVGFTGDGSAGEFVGWWSASSFAADPAVAGLGYRLRRAAWGRGLATEGARATVGQAFGVPGVDRVLASTMAVNTASRAVLARVGLRHTDSWVQEWEDPVPGWEQGEVLYEISRAEWAAAHPAQTAQP</sequence>
<comment type="caution">
    <text evidence="2">The sequence shown here is derived from an EMBL/GenBank/DDBJ whole genome shotgun (WGS) entry which is preliminary data.</text>
</comment>
<dbReference type="InterPro" id="IPR000182">
    <property type="entry name" value="GNAT_dom"/>
</dbReference>
<dbReference type="Pfam" id="PF13302">
    <property type="entry name" value="Acetyltransf_3"/>
    <property type="match status" value="1"/>
</dbReference>
<dbReference type="RefSeq" id="WP_220481397.1">
    <property type="nucleotide sequence ID" value="NZ_JACGXA010000001.1"/>
</dbReference>
<dbReference type="InterPro" id="IPR016181">
    <property type="entry name" value="Acyl_CoA_acyltransferase"/>
</dbReference>
<accession>A0A7W3J2J8</accession>
<keyword evidence="2" id="KW-0808">Transferase</keyword>
<dbReference type="PANTHER" id="PTHR43792:SF16">
    <property type="entry name" value="N-ACETYLTRANSFERASE DOMAIN-CONTAINING PROTEIN"/>
    <property type="match status" value="1"/>
</dbReference>
<reference evidence="2 3" key="1">
    <citation type="submission" date="2020-07" db="EMBL/GenBank/DDBJ databases">
        <title>Sequencing the genomes of 1000 actinobacteria strains.</title>
        <authorList>
            <person name="Klenk H.-P."/>
        </authorList>
    </citation>
    <scope>NUCLEOTIDE SEQUENCE [LARGE SCALE GENOMIC DNA]</scope>
    <source>
        <strain evidence="2 3">DSM 21349</strain>
    </source>
</reference>
<keyword evidence="3" id="KW-1185">Reference proteome</keyword>